<evidence type="ECO:0000256" key="4">
    <source>
        <dbReference type="ARBA" id="ARBA00022598"/>
    </source>
</evidence>
<evidence type="ECO:0000313" key="15">
    <source>
        <dbReference type="Proteomes" id="UP000217065"/>
    </source>
</evidence>
<feature type="domain" description="Mur ligase C-terminal" evidence="12">
    <location>
        <begin position="297"/>
        <end position="412"/>
    </location>
</feature>
<proteinExistence type="inferred from homology"/>
<feature type="domain" description="Mur ligase central" evidence="13">
    <location>
        <begin position="48"/>
        <end position="271"/>
    </location>
</feature>
<keyword evidence="6 11" id="KW-0547">Nucleotide-binding</keyword>
<keyword evidence="7 11" id="KW-0067">ATP-binding</keyword>
<keyword evidence="4 11" id="KW-0436">Ligase</keyword>
<evidence type="ECO:0000256" key="6">
    <source>
        <dbReference type="ARBA" id="ARBA00022741"/>
    </source>
</evidence>
<keyword evidence="15" id="KW-1185">Reference proteome</keyword>
<evidence type="ECO:0000256" key="1">
    <source>
        <dbReference type="ARBA" id="ARBA00001946"/>
    </source>
</evidence>
<keyword evidence="5" id="KW-0479">Metal-binding</keyword>
<dbReference type="PROSITE" id="PS01012">
    <property type="entry name" value="FOLYLPOLYGLU_SYNT_2"/>
    <property type="match status" value="1"/>
</dbReference>
<organism evidence="14 15">
    <name type="scientific">Tetzosporium hominis</name>
    <dbReference type="NCBI Taxonomy" id="2020506"/>
    <lineage>
        <taxon>Bacteria</taxon>
        <taxon>Bacillati</taxon>
        <taxon>Bacillota</taxon>
        <taxon>Bacilli</taxon>
        <taxon>Bacillales</taxon>
        <taxon>Caryophanaceae</taxon>
        <taxon>Tetzosporium</taxon>
    </lineage>
</organism>
<dbReference type="AlphaFoldDB" id="A0A264W7F9"/>
<evidence type="ECO:0000256" key="2">
    <source>
        <dbReference type="ARBA" id="ARBA00008276"/>
    </source>
</evidence>
<dbReference type="GO" id="GO:0005524">
    <property type="term" value="F:ATP binding"/>
    <property type="evidence" value="ECO:0007669"/>
    <property type="project" value="UniProtKB-KW"/>
</dbReference>
<accession>A0A264W7F9</accession>
<dbReference type="InterPro" id="IPR036615">
    <property type="entry name" value="Mur_ligase_C_dom_sf"/>
</dbReference>
<evidence type="ECO:0000256" key="5">
    <source>
        <dbReference type="ARBA" id="ARBA00022723"/>
    </source>
</evidence>
<dbReference type="Gene3D" id="3.40.1190.10">
    <property type="entry name" value="Mur-like, catalytic domain"/>
    <property type="match status" value="1"/>
</dbReference>
<evidence type="ECO:0000256" key="3">
    <source>
        <dbReference type="ARBA" id="ARBA00013025"/>
    </source>
</evidence>
<dbReference type="RefSeq" id="WP_094941337.1">
    <property type="nucleotide sequence ID" value="NZ_NOKQ01000116.1"/>
</dbReference>
<dbReference type="GO" id="GO:0004326">
    <property type="term" value="F:tetrahydrofolylpolyglutamate synthase activity"/>
    <property type="evidence" value="ECO:0007669"/>
    <property type="project" value="UniProtKB-EC"/>
</dbReference>
<evidence type="ECO:0000259" key="12">
    <source>
        <dbReference type="Pfam" id="PF02875"/>
    </source>
</evidence>
<dbReference type="SUPFAM" id="SSF53244">
    <property type="entry name" value="MurD-like peptide ligases, peptide-binding domain"/>
    <property type="match status" value="1"/>
</dbReference>
<dbReference type="SUPFAM" id="SSF53623">
    <property type="entry name" value="MurD-like peptide ligases, catalytic domain"/>
    <property type="match status" value="1"/>
</dbReference>
<sequence>MYTNLQECLDFVFSIRTSVYKRTPLEMIEDILADLGNPHHNFKSIHFAGSNGKGSTLNAVDSILKDANLSVGVFTSPHIHRVNERIRINDVQIPDGELLEYLNQVLEIVETKYDGKYPTFFGIITIVAYIYFAKQQVDVALIETGIGGLRDSTNVITPLVSVITTVSYDHMDVLGKTIQEIASEKAGIIKPGVPVVSSVKNPEAQQVIRDTAAEKNAPLQQLEDDMKVSNVRLENGYQVFDLEIGEERLEGIELSMFGTHQAENAGLAVTAVRALKPTFEISDEAIYSGLKKAKWAGRFEKFGEHIVIDGAHNPEGMTMLLQTLTAVYPEYNYHFLYAALEEKDNASSVSMVDQVASTITFTSFHHAGATPKDKLLDYSSHIEKSAADDWKAVIDTFKTTHQANDVLVITGSLYFMSEVREFLLQTTK</sequence>
<dbReference type="InterPro" id="IPR018109">
    <property type="entry name" value="Folylpolyglutamate_synth_CS"/>
</dbReference>
<reference evidence="14 15" key="1">
    <citation type="submission" date="2017-07" db="EMBL/GenBank/DDBJ databases">
        <title>Tetzosporium hominis gen.nov. sp.nov.</title>
        <authorList>
            <person name="Tetz G."/>
            <person name="Tetz V."/>
        </authorList>
    </citation>
    <scope>NUCLEOTIDE SEQUENCE [LARGE SCALE GENOMIC DNA]</scope>
    <source>
        <strain evidence="14 15">VT-49</strain>
    </source>
</reference>
<dbReference type="InterPro" id="IPR036565">
    <property type="entry name" value="Mur-like_cat_sf"/>
</dbReference>
<dbReference type="EC" id="6.3.2.17" evidence="3"/>
<comment type="similarity">
    <text evidence="2 11">Belongs to the folylpolyglutamate synthase family.</text>
</comment>
<protein>
    <recommendedName>
        <fullName evidence="3">tetrahydrofolate synthase</fullName>
        <ecNumber evidence="3">6.3.2.17</ecNumber>
    </recommendedName>
    <alternativeName>
        <fullName evidence="9">Tetrahydrofolylpolyglutamate synthase</fullName>
    </alternativeName>
</protein>
<dbReference type="InterPro" id="IPR001645">
    <property type="entry name" value="Folylpolyglutamate_synth"/>
</dbReference>
<dbReference type="PANTHER" id="PTHR11136">
    <property type="entry name" value="FOLYLPOLYGLUTAMATE SYNTHASE-RELATED"/>
    <property type="match status" value="1"/>
</dbReference>
<dbReference type="EMBL" id="NOKQ01000116">
    <property type="protein sequence ID" value="OZS79528.1"/>
    <property type="molecule type" value="Genomic_DNA"/>
</dbReference>
<dbReference type="NCBIfam" id="TIGR01499">
    <property type="entry name" value="folC"/>
    <property type="match status" value="1"/>
</dbReference>
<dbReference type="GO" id="GO:0046872">
    <property type="term" value="F:metal ion binding"/>
    <property type="evidence" value="ECO:0007669"/>
    <property type="project" value="UniProtKB-KW"/>
</dbReference>
<comment type="catalytic activity">
    <reaction evidence="10">
        <text>(6S)-5,6,7,8-tetrahydrofolyl-(gamma-L-Glu)(n) + L-glutamate + ATP = (6S)-5,6,7,8-tetrahydrofolyl-(gamma-L-Glu)(n+1) + ADP + phosphate + H(+)</text>
        <dbReference type="Rhea" id="RHEA:10580"/>
        <dbReference type="Rhea" id="RHEA-COMP:14738"/>
        <dbReference type="Rhea" id="RHEA-COMP:14740"/>
        <dbReference type="ChEBI" id="CHEBI:15378"/>
        <dbReference type="ChEBI" id="CHEBI:29985"/>
        <dbReference type="ChEBI" id="CHEBI:30616"/>
        <dbReference type="ChEBI" id="CHEBI:43474"/>
        <dbReference type="ChEBI" id="CHEBI:141005"/>
        <dbReference type="ChEBI" id="CHEBI:456216"/>
        <dbReference type="EC" id="6.3.2.17"/>
    </reaction>
</comment>
<evidence type="ECO:0000259" key="13">
    <source>
        <dbReference type="Pfam" id="PF08245"/>
    </source>
</evidence>
<comment type="cofactor">
    <cofactor evidence="1">
        <name>Mg(2+)</name>
        <dbReference type="ChEBI" id="CHEBI:18420"/>
    </cofactor>
</comment>
<evidence type="ECO:0000256" key="8">
    <source>
        <dbReference type="ARBA" id="ARBA00022842"/>
    </source>
</evidence>
<dbReference type="InterPro" id="IPR004101">
    <property type="entry name" value="Mur_ligase_C"/>
</dbReference>
<dbReference type="InterPro" id="IPR013221">
    <property type="entry name" value="Mur_ligase_cen"/>
</dbReference>
<name>A0A264W7F9_9BACL</name>
<evidence type="ECO:0000256" key="9">
    <source>
        <dbReference type="ARBA" id="ARBA00030592"/>
    </source>
</evidence>
<evidence type="ECO:0000256" key="10">
    <source>
        <dbReference type="ARBA" id="ARBA00047493"/>
    </source>
</evidence>
<dbReference type="GO" id="GO:0008841">
    <property type="term" value="F:dihydrofolate synthase activity"/>
    <property type="evidence" value="ECO:0007669"/>
    <property type="project" value="TreeGrafter"/>
</dbReference>
<dbReference type="PANTHER" id="PTHR11136:SF0">
    <property type="entry name" value="DIHYDROFOLATE SYNTHETASE-RELATED"/>
    <property type="match status" value="1"/>
</dbReference>
<dbReference type="OrthoDB" id="9809356at2"/>
<dbReference type="Pfam" id="PF08245">
    <property type="entry name" value="Mur_ligase_M"/>
    <property type="match status" value="1"/>
</dbReference>
<gene>
    <name evidence="14" type="ORF">CF394_00515</name>
</gene>
<dbReference type="Proteomes" id="UP000217065">
    <property type="component" value="Unassembled WGS sequence"/>
</dbReference>
<dbReference type="PIRSF" id="PIRSF001563">
    <property type="entry name" value="Folylpolyglu_synth"/>
    <property type="match status" value="1"/>
</dbReference>
<keyword evidence="8" id="KW-0460">Magnesium</keyword>
<dbReference type="Gene3D" id="3.90.190.20">
    <property type="entry name" value="Mur ligase, C-terminal domain"/>
    <property type="match status" value="1"/>
</dbReference>
<evidence type="ECO:0000256" key="11">
    <source>
        <dbReference type="PIRNR" id="PIRNR001563"/>
    </source>
</evidence>
<evidence type="ECO:0000256" key="7">
    <source>
        <dbReference type="ARBA" id="ARBA00022840"/>
    </source>
</evidence>
<comment type="caution">
    <text evidence="14">The sequence shown here is derived from an EMBL/GenBank/DDBJ whole genome shotgun (WGS) entry which is preliminary data.</text>
</comment>
<dbReference type="GO" id="GO:0005737">
    <property type="term" value="C:cytoplasm"/>
    <property type="evidence" value="ECO:0007669"/>
    <property type="project" value="TreeGrafter"/>
</dbReference>
<evidence type="ECO:0000313" key="14">
    <source>
        <dbReference type="EMBL" id="OZS79528.1"/>
    </source>
</evidence>
<dbReference type="FunFam" id="3.40.1190.10:FF:000011">
    <property type="entry name" value="Folylpolyglutamate synthase/dihydrofolate synthase"/>
    <property type="match status" value="1"/>
</dbReference>
<dbReference type="Pfam" id="PF02875">
    <property type="entry name" value="Mur_ligase_C"/>
    <property type="match status" value="1"/>
</dbReference>